<organism evidence="1">
    <name type="scientific">hydrothermal vent metagenome</name>
    <dbReference type="NCBI Taxonomy" id="652676"/>
    <lineage>
        <taxon>unclassified sequences</taxon>
        <taxon>metagenomes</taxon>
        <taxon>ecological metagenomes</taxon>
    </lineage>
</organism>
<sequence>MRFNRPVFLLKYGAFLCVHFMDGGNVEEGLMVAELQITKREGGGEKIFTPDYPRLNKLNSPCFFFLYLE</sequence>
<evidence type="ECO:0000313" key="1">
    <source>
        <dbReference type="EMBL" id="VAW49708.1"/>
    </source>
</evidence>
<protein>
    <submittedName>
        <fullName evidence="1">Uncharacterized protein</fullName>
    </submittedName>
</protein>
<name>A0A3B0W1G5_9ZZZZ</name>
<proteinExistence type="predicted"/>
<dbReference type="EMBL" id="UOFB01000374">
    <property type="protein sequence ID" value="VAW49708.1"/>
    <property type="molecule type" value="Genomic_DNA"/>
</dbReference>
<gene>
    <name evidence="1" type="ORF">MNBD_GAMMA04-375</name>
</gene>
<reference evidence="1" key="1">
    <citation type="submission" date="2018-06" db="EMBL/GenBank/DDBJ databases">
        <authorList>
            <person name="Zhirakovskaya E."/>
        </authorList>
    </citation>
    <scope>NUCLEOTIDE SEQUENCE</scope>
</reference>
<accession>A0A3B0W1G5</accession>
<dbReference type="AlphaFoldDB" id="A0A3B0W1G5"/>